<feature type="compositionally biased region" description="Polar residues" evidence="1">
    <location>
        <begin position="116"/>
        <end position="125"/>
    </location>
</feature>
<evidence type="ECO:0000313" key="2">
    <source>
        <dbReference type="EMBL" id="GBP08900.1"/>
    </source>
</evidence>
<gene>
    <name evidence="2" type="ORF">EVAR_78289_1</name>
</gene>
<dbReference type="EMBL" id="BGZK01000033">
    <property type="protein sequence ID" value="GBP08900.1"/>
    <property type="molecule type" value="Genomic_DNA"/>
</dbReference>
<comment type="caution">
    <text evidence="2">The sequence shown here is derived from an EMBL/GenBank/DDBJ whole genome shotgun (WGS) entry which is preliminary data.</text>
</comment>
<proteinExistence type="predicted"/>
<reference evidence="2 3" key="1">
    <citation type="journal article" date="2019" name="Commun. Biol.">
        <title>The bagworm genome reveals a unique fibroin gene that provides high tensile strength.</title>
        <authorList>
            <person name="Kono N."/>
            <person name="Nakamura H."/>
            <person name="Ohtoshi R."/>
            <person name="Tomita M."/>
            <person name="Numata K."/>
            <person name="Arakawa K."/>
        </authorList>
    </citation>
    <scope>NUCLEOTIDE SEQUENCE [LARGE SCALE GENOMIC DNA]</scope>
</reference>
<evidence type="ECO:0000256" key="1">
    <source>
        <dbReference type="SAM" id="MobiDB-lite"/>
    </source>
</evidence>
<dbReference type="AlphaFoldDB" id="A0A4C1T5P9"/>
<protein>
    <submittedName>
        <fullName evidence="2">Uncharacterized protein</fullName>
    </submittedName>
</protein>
<accession>A0A4C1T5P9</accession>
<organism evidence="2 3">
    <name type="scientific">Eumeta variegata</name>
    <name type="common">Bagworm moth</name>
    <name type="synonym">Eumeta japonica</name>
    <dbReference type="NCBI Taxonomy" id="151549"/>
    <lineage>
        <taxon>Eukaryota</taxon>
        <taxon>Metazoa</taxon>
        <taxon>Ecdysozoa</taxon>
        <taxon>Arthropoda</taxon>
        <taxon>Hexapoda</taxon>
        <taxon>Insecta</taxon>
        <taxon>Pterygota</taxon>
        <taxon>Neoptera</taxon>
        <taxon>Endopterygota</taxon>
        <taxon>Lepidoptera</taxon>
        <taxon>Glossata</taxon>
        <taxon>Ditrysia</taxon>
        <taxon>Tineoidea</taxon>
        <taxon>Psychidae</taxon>
        <taxon>Oiketicinae</taxon>
        <taxon>Eumeta</taxon>
    </lineage>
</organism>
<sequence>MHAAAARRPPPAGLGTRSRLRYDFIDAIVNLSKTYRKLSFMSAKICISTLSKTWIVIHPMRERRRKILSSCIHLNSFRSVNDKSVRATTKISGRGRAAIGGIGRDVSTIHARDKSSTPNSTTRKS</sequence>
<dbReference type="Proteomes" id="UP000299102">
    <property type="component" value="Unassembled WGS sequence"/>
</dbReference>
<evidence type="ECO:0000313" key="3">
    <source>
        <dbReference type="Proteomes" id="UP000299102"/>
    </source>
</evidence>
<name>A0A4C1T5P9_EUMVA</name>
<feature type="region of interest" description="Disordered" evidence="1">
    <location>
        <begin position="106"/>
        <end position="125"/>
    </location>
</feature>
<keyword evidence="3" id="KW-1185">Reference proteome</keyword>